<name>A0A3G1L0A5_FORW1</name>
<dbReference type="KEGG" id="fwa:DCMF_28680"/>
<evidence type="ECO:0000313" key="1">
    <source>
        <dbReference type="EMBL" id="ATW28203.1"/>
    </source>
</evidence>
<dbReference type="EMBL" id="CP017634">
    <property type="protein sequence ID" value="ATW28203.1"/>
    <property type="molecule type" value="Genomic_DNA"/>
</dbReference>
<organism evidence="1 2">
    <name type="scientific">Formimonas warabiya</name>
    <dbReference type="NCBI Taxonomy" id="1761012"/>
    <lineage>
        <taxon>Bacteria</taxon>
        <taxon>Bacillati</taxon>
        <taxon>Bacillota</taxon>
        <taxon>Clostridia</taxon>
        <taxon>Eubacteriales</taxon>
        <taxon>Peptococcaceae</taxon>
        <taxon>Candidatus Formimonas</taxon>
    </lineage>
</organism>
<keyword evidence="2" id="KW-1185">Reference proteome</keyword>
<accession>A0A3G1L0A5</accession>
<reference evidence="1 2" key="1">
    <citation type="submission" date="2016-10" db="EMBL/GenBank/DDBJ databases">
        <title>Complete Genome Sequence of Peptococcaceae strain DCMF.</title>
        <authorList>
            <person name="Edwards R.J."/>
            <person name="Holland S.I."/>
            <person name="Deshpande N.P."/>
            <person name="Wong Y.K."/>
            <person name="Ertan H."/>
            <person name="Manefield M."/>
            <person name="Russell T.L."/>
            <person name="Lee M.J."/>
        </authorList>
    </citation>
    <scope>NUCLEOTIDE SEQUENCE [LARGE SCALE GENOMIC DNA]</scope>
    <source>
        <strain evidence="1 2">DCMF</strain>
    </source>
</reference>
<gene>
    <name evidence="1" type="ORF">DCMF_28680</name>
</gene>
<dbReference type="Proteomes" id="UP000323521">
    <property type="component" value="Chromosome"/>
</dbReference>
<protein>
    <submittedName>
        <fullName evidence="1">Uncharacterized protein</fullName>
    </submittedName>
</protein>
<evidence type="ECO:0000313" key="2">
    <source>
        <dbReference type="Proteomes" id="UP000323521"/>
    </source>
</evidence>
<dbReference type="OrthoDB" id="2624360at2"/>
<dbReference type="RefSeq" id="WP_148137612.1">
    <property type="nucleotide sequence ID" value="NZ_CP017634.1"/>
</dbReference>
<dbReference type="AlphaFoldDB" id="A0A3G1L0A5"/>
<sequence>MRSAKDTESFPYSSPIVCYIQVDKCGEVTQISNEYSEILAAYKNAVNEQAKIYAVWPGNYRSDLFEIDNLDALADAFQIHGLADHEHRISWTLSPYDDGKSLYARVCIVFECGCYLGLQNIKKFAHDMKEQKSWDVATSKGLSGSPEYTIYVRRNSLR</sequence>
<proteinExistence type="predicted"/>